<dbReference type="GO" id="GO:0004792">
    <property type="term" value="F:thiosulfate-cyanide sulfurtransferase activity"/>
    <property type="evidence" value="ECO:0007669"/>
    <property type="project" value="TreeGrafter"/>
</dbReference>
<keyword evidence="4" id="KW-0547">Nucleotide-binding</keyword>
<keyword evidence="16" id="KW-1185">Reference proteome</keyword>
<dbReference type="PANTHER" id="PTHR10953:SF194">
    <property type="entry name" value="MOLYBDOPTERIN-SYNTHASE ADENYLYLTRANSFERASE"/>
    <property type="match status" value="1"/>
</dbReference>
<feature type="domain" description="THIF-type NAD/FAD binding fold" evidence="14">
    <location>
        <begin position="14"/>
        <end position="247"/>
    </location>
</feature>
<dbReference type="AlphaFoldDB" id="A0A2S9V5B0"/>
<dbReference type="GO" id="GO:0061605">
    <property type="term" value="F:molybdopterin-synthase adenylyltransferase activity"/>
    <property type="evidence" value="ECO:0007669"/>
    <property type="project" value="UniProtKB-EC"/>
</dbReference>
<dbReference type="GO" id="GO:0008641">
    <property type="term" value="F:ubiquitin-like modifier activating enzyme activity"/>
    <property type="evidence" value="ECO:0007669"/>
    <property type="project" value="InterPro"/>
</dbReference>
<dbReference type="OrthoDB" id="9804286at2"/>
<evidence type="ECO:0000256" key="10">
    <source>
        <dbReference type="ARBA" id="ARBA00073635"/>
    </source>
</evidence>
<evidence type="ECO:0000256" key="5">
    <source>
        <dbReference type="ARBA" id="ARBA00022840"/>
    </source>
</evidence>
<dbReference type="SUPFAM" id="SSF69572">
    <property type="entry name" value="Activating enzymes of the ubiquitin-like proteins"/>
    <property type="match status" value="1"/>
</dbReference>
<evidence type="ECO:0000256" key="12">
    <source>
        <dbReference type="ARBA" id="ARBA00075328"/>
    </source>
</evidence>
<accession>A0A2S9V5B0</accession>
<dbReference type="CDD" id="cd00757">
    <property type="entry name" value="ThiF_MoeB_HesA_family"/>
    <property type="match status" value="1"/>
</dbReference>
<comment type="catalytic activity">
    <reaction evidence="6">
        <text>[molybdopterin-synthase sulfur-carrier protein]-C-terminal Gly-Gly + ATP + H(+) = [molybdopterin-synthase sulfur-carrier protein]-C-terminal Gly-Gly-AMP + diphosphate</text>
        <dbReference type="Rhea" id="RHEA:43616"/>
        <dbReference type="Rhea" id="RHEA-COMP:12159"/>
        <dbReference type="Rhea" id="RHEA-COMP:12202"/>
        <dbReference type="ChEBI" id="CHEBI:15378"/>
        <dbReference type="ChEBI" id="CHEBI:30616"/>
        <dbReference type="ChEBI" id="CHEBI:33019"/>
        <dbReference type="ChEBI" id="CHEBI:90618"/>
        <dbReference type="ChEBI" id="CHEBI:90778"/>
        <dbReference type="EC" id="2.7.7.80"/>
    </reaction>
</comment>
<dbReference type="InterPro" id="IPR045886">
    <property type="entry name" value="ThiF/MoeB/HesA"/>
</dbReference>
<evidence type="ECO:0000256" key="8">
    <source>
        <dbReference type="ARBA" id="ARBA00063809"/>
    </source>
</evidence>
<evidence type="ECO:0000256" key="13">
    <source>
        <dbReference type="ARBA" id="ARBA00078531"/>
    </source>
</evidence>
<dbReference type="InterPro" id="IPR000594">
    <property type="entry name" value="ThiF_NAD_FAD-bd"/>
</dbReference>
<protein>
    <recommendedName>
        <fullName evidence="10">Molybdopterin-synthase adenylyltransferase</fullName>
        <ecNumber evidence="9">2.7.7.80</ecNumber>
    </recommendedName>
    <alternativeName>
        <fullName evidence="13">MoaD protein adenylase</fullName>
    </alternativeName>
    <alternativeName>
        <fullName evidence="11">Molybdopterin-converting factor subunit 1 adenylase</fullName>
    </alternativeName>
    <alternativeName>
        <fullName evidence="12">Sulfur carrier protein MoaD adenylyltransferase</fullName>
    </alternativeName>
</protein>
<evidence type="ECO:0000313" key="16">
    <source>
        <dbReference type="Proteomes" id="UP000238949"/>
    </source>
</evidence>
<keyword evidence="3 15" id="KW-0808">Transferase</keyword>
<evidence type="ECO:0000259" key="14">
    <source>
        <dbReference type="Pfam" id="PF00899"/>
    </source>
</evidence>
<comment type="pathway">
    <text evidence="1">Cofactor biosynthesis; molybdopterin biosynthesis.</text>
</comment>
<evidence type="ECO:0000313" key="15">
    <source>
        <dbReference type="EMBL" id="PRO71656.1"/>
    </source>
</evidence>
<dbReference type="EMBL" id="PVNP01000202">
    <property type="protein sequence ID" value="PRO71656.1"/>
    <property type="molecule type" value="Genomic_DNA"/>
</dbReference>
<proteinExistence type="inferred from homology"/>
<evidence type="ECO:0000256" key="11">
    <source>
        <dbReference type="ARBA" id="ARBA00075110"/>
    </source>
</evidence>
<evidence type="ECO:0000256" key="7">
    <source>
        <dbReference type="ARBA" id="ARBA00055169"/>
    </source>
</evidence>
<comment type="subunit">
    <text evidence="8">Homodimer. Forms a stable heterotetrameric complex of 2 MoeB and 2 MoaD during adenylation of MoaD.</text>
</comment>
<dbReference type="GO" id="GO:0005829">
    <property type="term" value="C:cytosol"/>
    <property type="evidence" value="ECO:0007669"/>
    <property type="project" value="TreeGrafter"/>
</dbReference>
<evidence type="ECO:0000256" key="9">
    <source>
        <dbReference type="ARBA" id="ARBA00066884"/>
    </source>
</evidence>
<dbReference type="GO" id="GO:0005524">
    <property type="term" value="F:ATP binding"/>
    <property type="evidence" value="ECO:0007669"/>
    <property type="project" value="UniProtKB-KW"/>
</dbReference>
<evidence type="ECO:0000256" key="3">
    <source>
        <dbReference type="ARBA" id="ARBA00022679"/>
    </source>
</evidence>
<evidence type="ECO:0000256" key="4">
    <source>
        <dbReference type="ARBA" id="ARBA00022741"/>
    </source>
</evidence>
<dbReference type="Pfam" id="PF00899">
    <property type="entry name" value="ThiF"/>
    <property type="match status" value="1"/>
</dbReference>
<comment type="function">
    <text evidence="7">Catalyzes the adenylation by ATP of the carboxyl group of the C-terminal glycine of sulfur carrier protein MoaD.</text>
</comment>
<dbReference type="NCBIfam" id="NF004281">
    <property type="entry name" value="PRK05690.1"/>
    <property type="match status" value="1"/>
</dbReference>
<reference evidence="16" key="1">
    <citation type="journal article" date="2020" name="Int. J. Syst. Evol. Microbiol.">
        <title>Alteromonas alba sp. nov., a marine bacterium isolated from the seawater of the West Pacific Ocean.</title>
        <authorList>
            <person name="Sun C."/>
            <person name="Wu Y.-H."/>
            <person name="Xamxidin M."/>
            <person name="Cheng H."/>
            <person name="Xu X.-W."/>
        </authorList>
    </citation>
    <scope>NUCLEOTIDE SEQUENCE [LARGE SCALE GENOMIC DNA]</scope>
    <source>
        <strain evidence="16">190</strain>
    </source>
</reference>
<dbReference type="Gene3D" id="3.40.50.720">
    <property type="entry name" value="NAD(P)-binding Rossmann-like Domain"/>
    <property type="match status" value="1"/>
</dbReference>
<comment type="caution">
    <text evidence="15">The sequence shown here is derived from an EMBL/GenBank/DDBJ whole genome shotgun (WGS) entry which is preliminary data.</text>
</comment>
<comment type="similarity">
    <text evidence="2">Belongs to the HesA/MoeB/ThiF family.</text>
</comment>
<dbReference type="FunFam" id="3.40.50.720:FF:000033">
    <property type="entry name" value="Adenylyltransferase and sulfurtransferase MOCS3"/>
    <property type="match status" value="1"/>
</dbReference>
<name>A0A2S9V5B0_9ALTE</name>
<dbReference type="Proteomes" id="UP000238949">
    <property type="component" value="Unassembled WGS sequence"/>
</dbReference>
<dbReference type="EC" id="2.7.7.80" evidence="9"/>
<organism evidence="15 16">
    <name type="scientific">Alteromonas alba</name>
    <dbReference type="NCBI Taxonomy" id="2079529"/>
    <lineage>
        <taxon>Bacteria</taxon>
        <taxon>Pseudomonadati</taxon>
        <taxon>Pseudomonadota</taxon>
        <taxon>Gammaproteobacteria</taxon>
        <taxon>Alteromonadales</taxon>
        <taxon>Alteromonadaceae</taxon>
        <taxon>Alteromonas/Salinimonas group</taxon>
        <taxon>Alteromonas</taxon>
    </lineage>
</organism>
<evidence type="ECO:0000256" key="6">
    <source>
        <dbReference type="ARBA" id="ARBA00052218"/>
    </source>
</evidence>
<dbReference type="GO" id="GO:0008146">
    <property type="term" value="F:sulfotransferase activity"/>
    <property type="evidence" value="ECO:0007669"/>
    <property type="project" value="TreeGrafter"/>
</dbReference>
<evidence type="ECO:0000256" key="2">
    <source>
        <dbReference type="ARBA" id="ARBA00009919"/>
    </source>
</evidence>
<keyword evidence="15" id="KW-0548">Nucleotidyltransferase</keyword>
<sequence>MLLKDLTTEQAMRYSRHILLSDFDLERQEALVNCSVLVIGVGGLGCAASQYLTASGVGRLTLVDDDKVELTNLQRQVLHTEKSVGANKVDSAQLALQQINSEVNITTLCLRPSEKQLDELIAKQDVVLDCTDNLESRNRINQICYRQSIPLVSGAAIRMEGQILCIDPRQQSACYACVSHFFGEQNLSCVESGVMSPLVGIIGAMQALEAIKLVTHYGKPLCNRLHLYDAMQATWSEFKVTRQQDCQVCGSKAKL</sequence>
<dbReference type="PANTHER" id="PTHR10953">
    <property type="entry name" value="UBIQUITIN-ACTIVATING ENZYME E1"/>
    <property type="match status" value="1"/>
</dbReference>
<evidence type="ECO:0000256" key="1">
    <source>
        <dbReference type="ARBA" id="ARBA00005046"/>
    </source>
</evidence>
<dbReference type="InterPro" id="IPR035985">
    <property type="entry name" value="Ubiquitin-activating_enz"/>
</dbReference>
<gene>
    <name evidence="15" type="ORF">C6Y40_20710</name>
</gene>
<keyword evidence="5" id="KW-0067">ATP-binding</keyword>